<dbReference type="SMART" id="SM00443">
    <property type="entry name" value="G_patch"/>
    <property type="match status" value="1"/>
</dbReference>
<accession>A0AAD9V2Z6</accession>
<dbReference type="Proteomes" id="UP001249851">
    <property type="component" value="Unassembled WGS sequence"/>
</dbReference>
<proteinExistence type="predicted"/>
<sequence>MLYHQAIAEYSGVLFCVPMCITKVVQGSSPITVPSTHEQRKLVLKRIKKAYALEESGYCEEIVDVTLAGKYKDRADVRRIKVGSDVPVVIADDAPASVHRPISAENVGRQMLEKMGWSEGEGLGREGAGRREPVIVEVRDNLRGLGTGVKRSLDDTEVKSYIRAKTRERFDQAVNVISGPQRFVPANNEAVAKLSLNAVAESEKPTEKEVSPKDGTEKCSKDEGMDIFAE</sequence>
<dbReference type="PANTHER" id="PTHR23106">
    <property type="entry name" value="ANGIOGENIC FACTOR WITH G PATCH AND FHA DOMAINS 1"/>
    <property type="match status" value="1"/>
</dbReference>
<keyword evidence="4" id="KW-1185">Reference proteome</keyword>
<organism evidence="3 4">
    <name type="scientific">Acropora cervicornis</name>
    <name type="common">Staghorn coral</name>
    <dbReference type="NCBI Taxonomy" id="6130"/>
    <lineage>
        <taxon>Eukaryota</taxon>
        <taxon>Metazoa</taxon>
        <taxon>Cnidaria</taxon>
        <taxon>Anthozoa</taxon>
        <taxon>Hexacorallia</taxon>
        <taxon>Scleractinia</taxon>
        <taxon>Astrocoeniina</taxon>
        <taxon>Acroporidae</taxon>
        <taxon>Acropora</taxon>
    </lineage>
</organism>
<feature type="domain" description="G-patch" evidence="2">
    <location>
        <begin position="104"/>
        <end position="150"/>
    </location>
</feature>
<evidence type="ECO:0000256" key="1">
    <source>
        <dbReference type="SAM" id="MobiDB-lite"/>
    </source>
</evidence>
<gene>
    <name evidence="3" type="ORF">P5673_018373</name>
</gene>
<reference evidence="3" key="1">
    <citation type="journal article" date="2023" name="G3 (Bethesda)">
        <title>Whole genome assembly and annotation of the endangered Caribbean coral Acropora cervicornis.</title>
        <authorList>
            <person name="Selwyn J.D."/>
            <person name="Vollmer S.V."/>
        </authorList>
    </citation>
    <scope>NUCLEOTIDE SEQUENCE</scope>
    <source>
        <strain evidence="3">K2</strain>
    </source>
</reference>
<dbReference type="InterPro" id="IPR000467">
    <property type="entry name" value="G_patch_dom"/>
</dbReference>
<comment type="caution">
    <text evidence="3">The sequence shown here is derived from an EMBL/GenBank/DDBJ whole genome shotgun (WGS) entry which is preliminary data.</text>
</comment>
<dbReference type="AlphaFoldDB" id="A0AAD9V2Z6"/>
<dbReference type="PANTHER" id="PTHR23106:SF24">
    <property type="entry name" value="ANGIOGENIC FACTOR WITH G PATCH AND FHA DOMAINS 1"/>
    <property type="match status" value="1"/>
</dbReference>
<reference evidence="3" key="2">
    <citation type="journal article" date="2023" name="Science">
        <title>Genomic signatures of disease resistance in endangered staghorn corals.</title>
        <authorList>
            <person name="Vollmer S.V."/>
            <person name="Selwyn J.D."/>
            <person name="Despard B.A."/>
            <person name="Roesel C.L."/>
        </authorList>
    </citation>
    <scope>NUCLEOTIDE SEQUENCE</scope>
    <source>
        <strain evidence="3">K2</strain>
    </source>
</reference>
<dbReference type="GO" id="GO:0003676">
    <property type="term" value="F:nucleic acid binding"/>
    <property type="evidence" value="ECO:0007669"/>
    <property type="project" value="InterPro"/>
</dbReference>
<evidence type="ECO:0000313" key="4">
    <source>
        <dbReference type="Proteomes" id="UP001249851"/>
    </source>
</evidence>
<name>A0AAD9V2Z6_ACRCE</name>
<dbReference type="EMBL" id="JARQWQ010000041">
    <property type="protein sequence ID" value="KAK2559232.1"/>
    <property type="molecule type" value="Genomic_DNA"/>
</dbReference>
<evidence type="ECO:0000259" key="2">
    <source>
        <dbReference type="PROSITE" id="PS50174"/>
    </source>
</evidence>
<dbReference type="Pfam" id="PF01585">
    <property type="entry name" value="G-patch"/>
    <property type="match status" value="1"/>
</dbReference>
<feature type="region of interest" description="Disordered" evidence="1">
    <location>
        <begin position="199"/>
        <end position="230"/>
    </location>
</feature>
<dbReference type="PROSITE" id="PS50174">
    <property type="entry name" value="G_PATCH"/>
    <property type="match status" value="1"/>
</dbReference>
<feature type="compositionally biased region" description="Basic and acidic residues" evidence="1">
    <location>
        <begin position="201"/>
        <end position="224"/>
    </location>
</feature>
<evidence type="ECO:0000313" key="3">
    <source>
        <dbReference type="EMBL" id="KAK2559232.1"/>
    </source>
</evidence>
<dbReference type="InterPro" id="IPR053027">
    <property type="entry name" value="AGGF1"/>
</dbReference>
<protein>
    <submittedName>
        <fullName evidence="3">Angiogenic factor with G patch and FHA domains 1</fullName>
    </submittedName>
</protein>